<protein>
    <recommendedName>
        <fullName evidence="1">NERD domain-containing protein</fullName>
    </recommendedName>
</protein>
<organism evidence="2 3">
    <name type="scientific">Mesobacillus boroniphilus JCM 21738</name>
    <dbReference type="NCBI Taxonomy" id="1294265"/>
    <lineage>
        <taxon>Bacteria</taxon>
        <taxon>Bacillati</taxon>
        <taxon>Bacillota</taxon>
        <taxon>Bacilli</taxon>
        <taxon>Bacillales</taxon>
        <taxon>Bacillaceae</taxon>
        <taxon>Mesobacillus</taxon>
    </lineage>
</organism>
<dbReference type="InterPro" id="IPR011528">
    <property type="entry name" value="NERD"/>
</dbReference>
<dbReference type="EMBL" id="BAUW01000025">
    <property type="protein sequence ID" value="GAE45574.1"/>
    <property type="molecule type" value="Genomic_DNA"/>
</dbReference>
<dbReference type="eggNOG" id="ENOG502Z8AV">
    <property type="taxonomic scope" value="Bacteria"/>
</dbReference>
<feature type="domain" description="NERD" evidence="1">
    <location>
        <begin position="71"/>
        <end position="181"/>
    </location>
</feature>
<evidence type="ECO:0000313" key="2">
    <source>
        <dbReference type="EMBL" id="GAE45574.1"/>
    </source>
</evidence>
<gene>
    <name evidence="2" type="ORF">JCM21738_2394</name>
</gene>
<dbReference type="Proteomes" id="UP000018949">
    <property type="component" value="Unassembled WGS sequence"/>
</dbReference>
<dbReference type="Pfam" id="PF08378">
    <property type="entry name" value="NERD"/>
    <property type="match status" value="1"/>
</dbReference>
<name>W4RPP5_9BACI</name>
<evidence type="ECO:0000259" key="1">
    <source>
        <dbReference type="PROSITE" id="PS50965"/>
    </source>
</evidence>
<comment type="caution">
    <text evidence="2">The sequence shown here is derived from an EMBL/GenBank/DDBJ whole genome shotgun (WGS) entry which is preliminary data.</text>
</comment>
<keyword evidence="3" id="KW-1185">Reference proteome</keyword>
<dbReference type="AlphaFoldDB" id="W4RPP5"/>
<accession>W4RPP5</accession>
<dbReference type="PROSITE" id="PS50965">
    <property type="entry name" value="NERD"/>
    <property type="match status" value="1"/>
</dbReference>
<reference evidence="2 3" key="1">
    <citation type="submission" date="2013-12" db="EMBL/GenBank/DDBJ databases">
        <title>NBRP : Genome information of microbial organism related human and environment.</title>
        <authorList>
            <person name="Hattori M."/>
            <person name="Oshima K."/>
            <person name="Inaba H."/>
            <person name="Suda W."/>
            <person name="Sakamoto M."/>
            <person name="Iino T."/>
            <person name="Kitahara M."/>
            <person name="Oshida Y."/>
            <person name="Iida T."/>
            <person name="Kudo T."/>
            <person name="Itoh T."/>
            <person name="Ahmed I."/>
            <person name="Ohkuma M."/>
        </authorList>
    </citation>
    <scope>NUCLEOTIDE SEQUENCE [LARGE SCALE GENOMIC DNA]</scope>
    <source>
        <strain evidence="2 3">JCM 21738</strain>
    </source>
</reference>
<sequence>MGLACLVFGSFFALKCSLAIYSLLLKNGGERMWSMILKKRVKSNELKMLDWLAPRMEFTEKEKQRHFSLRKGFEGEIKFDIWMESLEIEHLILNDLLLEVGGTTFQIDSLVIIQDAILVFEIKYYEGDYYYEGERLKKINGSEIKDPLLQLKRSISLLRQLFESLGFRLVIESSVVFNNPEFTLYQSPKDAPIIFPSQLNRYMKNLNKKHSKLTNLHRKIAEKLLQLHQTDSPYKRAPKYDYEKLKKGLMCEECHQLIDIIEKKEFVCSHCGTHEGIEAAVMRSIEEIKLLFPERKLTSTEIYIWSNGLLSRKTIRHILKNHFIVVGTRRHQFFE</sequence>
<proteinExistence type="predicted"/>
<evidence type="ECO:0000313" key="3">
    <source>
        <dbReference type="Proteomes" id="UP000018949"/>
    </source>
</evidence>